<evidence type="ECO:0000256" key="1">
    <source>
        <dbReference type="SAM" id="MobiDB-lite"/>
    </source>
</evidence>
<evidence type="ECO:0000313" key="3">
    <source>
        <dbReference type="Proteomes" id="UP001228049"/>
    </source>
</evidence>
<dbReference type="EMBL" id="JASDAP010000027">
    <property type="protein sequence ID" value="KAK1877573.1"/>
    <property type="molecule type" value="Genomic_DNA"/>
</dbReference>
<feature type="region of interest" description="Disordered" evidence="1">
    <location>
        <begin position="1"/>
        <end position="23"/>
    </location>
</feature>
<feature type="compositionally biased region" description="Basic and acidic residues" evidence="1">
    <location>
        <begin position="115"/>
        <end position="147"/>
    </location>
</feature>
<feature type="compositionally biased region" description="Basic and acidic residues" evidence="1">
    <location>
        <begin position="159"/>
        <end position="169"/>
    </location>
</feature>
<name>A0AAD9B7L3_DISEL</name>
<accession>A0AAD9B7L3</accession>
<feature type="compositionally biased region" description="Polar residues" evidence="1">
    <location>
        <begin position="149"/>
        <end position="158"/>
    </location>
</feature>
<feature type="region of interest" description="Disordered" evidence="1">
    <location>
        <begin position="111"/>
        <end position="259"/>
    </location>
</feature>
<reference evidence="2" key="1">
    <citation type="submission" date="2023-04" db="EMBL/GenBank/DDBJ databases">
        <title>Chromosome-level genome of Chaenocephalus aceratus.</title>
        <authorList>
            <person name="Park H."/>
        </authorList>
    </citation>
    <scope>NUCLEOTIDE SEQUENCE</scope>
    <source>
        <strain evidence="2">DE</strain>
        <tissue evidence="2">Muscle</tissue>
    </source>
</reference>
<dbReference type="Proteomes" id="UP001228049">
    <property type="component" value="Unassembled WGS sequence"/>
</dbReference>
<evidence type="ECO:0000313" key="2">
    <source>
        <dbReference type="EMBL" id="KAK1877573.1"/>
    </source>
</evidence>
<sequence length="320" mass="34911">TSIFTHSKEKKIPGRCSGADPETVPLQPPCSQRSDDLLLELAVRPDPTLQRGGEQWGSLLQRAPGLHTIYILFGESSLLKRICSSLPMASSKKNEVCLRGQIFTCCEVLPPENDSTEREKERDIRPGGDNGRPDIPKKAGFTEEMSQHIRASTKSISQKPDDLTTKTEKNVLMSEDEEECEGMGKNQGAVREGAPSRSHNPGEDPPPPQPCSAPCPGEVKPKPERRELSQLLNLSTHPQHYPLKINHAGEPPSQTRASYVSTHAPLSAGSSLETSPTLFHEADVRMAAIRPDASQGNVETITLTVKDKQERCSASSAELV</sequence>
<gene>
    <name evidence="2" type="ORF">KUDE01_002882</name>
</gene>
<feature type="compositionally biased region" description="Basic and acidic residues" evidence="1">
    <location>
        <begin position="1"/>
        <end position="12"/>
    </location>
</feature>
<dbReference type="AlphaFoldDB" id="A0AAD9B7L3"/>
<feature type="compositionally biased region" description="Basic and acidic residues" evidence="1">
    <location>
        <begin position="219"/>
        <end position="228"/>
    </location>
</feature>
<protein>
    <submittedName>
        <fullName evidence="2">Acryloyl-CoA reductase electron transfer subunit beta</fullName>
    </submittedName>
</protein>
<feature type="compositionally biased region" description="Pro residues" evidence="1">
    <location>
        <begin position="203"/>
        <end position="213"/>
    </location>
</feature>
<organism evidence="2 3">
    <name type="scientific">Dissostichus eleginoides</name>
    <name type="common">Patagonian toothfish</name>
    <name type="synonym">Dissostichus amissus</name>
    <dbReference type="NCBI Taxonomy" id="100907"/>
    <lineage>
        <taxon>Eukaryota</taxon>
        <taxon>Metazoa</taxon>
        <taxon>Chordata</taxon>
        <taxon>Craniata</taxon>
        <taxon>Vertebrata</taxon>
        <taxon>Euteleostomi</taxon>
        <taxon>Actinopterygii</taxon>
        <taxon>Neopterygii</taxon>
        <taxon>Teleostei</taxon>
        <taxon>Neoteleostei</taxon>
        <taxon>Acanthomorphata</taxon>
        <taxon>Eupercaria</taxon>
        <taxon>Perciformes</taxon>
        <taxon>Notothenioidei</taxon>
        <taxon>Nototheniidae</taxon>
        <taxon>Dissostichus</taxon>
    </lineage>
</organism>
<feature type="non-terminal residue" evidence="2">
    <location>
        <position position="1"/>
    </location>
</feature>
<proteinExistence type="predicted"/>
<comment type="caution">
    <text evidence="2">The sequence shown here is derived from an EMBL/GenBank/DDBJ whole genome shotgun (WGS) entry which is preliminary data.</text>
</comment>
<keyword evidence="3" id="KW-1185">Reference proteome</keyword>